<keyword evidence="9" id="KW-0378">Hydrolase</keyword>
<dbReference type="Proteomes" id="UP000178425">
    <property type="component" value="Unassembled WGS sequence"/>
</dbReference>
<dbReference type="GO" id="GO:0006508">
    <property type="term" value="P:proteolysis"/>
    <property type="evidence" value="ECO:0007669"/>
    <property type="project" value="UniProtKB-KW"/>
</dbReference>
<dbReference type="Gene3D" id="1.10.3810.10">
    <property type="entry name" value="Biosynthetic peptidoglycan transglycosylase-like"/>
    <property type="match status" value="1"/>
</dbReference>
<evidence type="ECO:0000256" key="3">
    <source>
        <dbReference type="ARBA" id="ARBA00007739"/>
    </source>
</evidence>
<dbReference type="InterPro" id="IPR001264">
    <property type="entry name" value="Glyco_trans_51"/>
</dbReference>
<dbReference type="InterPro" id="IPR001460">
    <property type="entry name" value="PCN-bd_Tpept"/>
</dbReference>
<dbReference type="GO" id="GO:0009252">
    <property type="term" value="P:peptidoglycan biosynthetic process"/>
    <property type="evidence" value="ECO:0007669"/>
    <property type="project" value="UniProtKB-KW"/>
</dbReference>
<dbReference type="GO" id="GO:0030288">
    <property type="term" value="C:outer membrane-bounded periplasmic space"/>
    <property type="evidence" value="ECO:0007669"/>
    <property type="project" value="TreeGrafter"/>
</dbReference>
<dbReference type="PANTHER" id="PTHR32282">
    <property type="entry name" value="BINDING PROTEIN TRANSPEPTIDASE, PUTATIVE-RELATED"/>
    <property type="match status" value="1"/>
</dbReference>
<dbReference type="Pfam" id="PF00912">
    <property type="entry name" value="Transgly"/>
    <property type="match status" value="1"/>
</dbReference>
<comment type="caution">
    <text evidence="20">The sequence shown here is derived from an EMBL/GenBank/DDBJ whole genome shotgun (WGS) entry which is preliminary data.</text>
</comment>
<dbReference type="AlphaFoldDB" id="A0A1F5WU34"/>
<proteinExistence type="inferred from homology"/>
<evidence type="ECO:0000256" key="11">
    <source>
        <dbReference type="ARBA" id="ARBA00022984"/>
    </source>
</evidence>
<feature type="domain" description="Penicillin-binding protein transpeptidase" evidence="18">
    <location>
        <begin position="331"/>
        <end position="589"/>
    </location>
</feature>
<reference evidence="20 21" key="1">
    <citation type="journal article" date="2016" name="Nat. Commun.">
        <title>Thousands of microbial genomes shed light on interconnected biogeochemical processes in an aquifer system.</title>
        <authorList>
            <person name="Anantharaman K."/>
            <person name="Brown C.T."/>
            <person name="Hug L.A."/>
            <person name="Sharon I."/>
            <person name="Castelle C.J."/>
            <person name="Probst A.J."/>
            <person name="Thomas B.C."/>
            <person name="Singh A."/>
            <person name="Wilkins M.J."/>
            <person name="Karaoz U."/>
            <person name="Brodie E.L."/>
            <person name="Williams K.H."/>
            <person name="Hubbard S.S."/>
            <person name="Banfield J.F."/>
        </authorList>
    </citation>
    <scope>NUCLEOTIDE SEQUENCE [LARGE SCALE GENOMIC DNA]</scope>
</reference>
<evidence type="ECO:0000256" key="16">
    <source>
        <dbReference type="ARBA" id="ARBA00049902"/>
    </source>
</evidence>
<accession>A0A1F5WU34</accession>
<dbReference type="PANTHER" id="PTHR32282:SF11">
    <property type="entry name" value="PENICILLIN-BINDING PROTEIN 1B"/>
    <property type="match status" value="1"/>
</dbReference>
<name>A0A1F5WU34_9BACT</name>
<comment type="subcellular location">
    <subcellularLocation>
        <location evidence="1">Cell membrane</location>
    </subcellularLocation>
</comment>
<evidence type="ECO:0000256" key="12">
    <source>
        <dbReference type="ARBA" id="ARBA00023136"/>
    </source>
</evidence>
<evidence type="ECO:0000256" key="4">
    <source>
        <dbReference type="ARBA" id="ARBA00022475"/>
    </source>
</evidence>
<dbReference type="Pfam" id="PF00905">
    <property type="entry name" value="Transpeptidase"/>
    <property type="match status" value="1"/>
</dbReference>
<dbReference type="GO" id="GO:0008658">
    <property type="term" value="F:penicillin binding"/>
    <property type="evidence" value="ECO:0007669"/>
    <property type="project" value="InterPro"/>
</dbReference>
<dbReference type="Gene3D" id="3.40.710.10">
    <property type="entry name" value="DD-peptidase/beta-lactamase superfamily"/>
    <property type="match status" value="1"/>
</dbReference>
<evidence type="ECO:0000259" key="18">
    <source>
        <dbReference type="Pfam" id="PF00905"/>
    </source>
</evidence>
<keyword evidence="14" id="KW-0961">Cell wall biogenesis/degradation</keyword>
<keyword evidence="5" id="KW-0121">Carboxypeptidase</keyword>
<evidence type="ECO:0000256" key="9">
    <source>
        <dbReference type="ARBA" id="ARBA00022801"/>
    </source>
</evidence>
<evidence type="ECO:0000256" key="17">
    <source>
        <dbReference type="SAM" id="Phobius"/>
    </source>
</evidence>
<evidence type="ECO:0000256" key="6">
    <source>
        <dbReference type="ARBA" id="ARBA00022670"/>
    </source>
</evidence>
<comment type="catalytic activity">
    <reaction evidence="15">
        <text>Preferential cleavage: (Ac)2-L-Lys-D-Ala-|-D-Ala. Also transpeptidation of peptidyl-alanyl moieties that are N-acyl substituents of D-alanine.</text>
        <dbReference type="EC" id="3.4.16.4"/>
    </reaction>
</comment>
<evidence type="ECO:0000256" key="10">
    <source>
        <dbReference type="ARBA" id="ARBA00022960"/>
    </source>
</evidence>
<keyword evidence="12 17" id="KW-0472">Membrane</keyword>
<keyword evidence="7" id="KW-0328">Glycosyltransferase</keyword>
<dbReference type="GO" id="GO:0009002">
    <property type="term" value="F:serine-type D-Ala-D-Ala carboxypeptidase activity"/>
    <property type="evidence" value="ECO:0007669"/>
    <property type="project" value="UniProtKB-EC"/>
</dbReference>
<protein>
    <submittedName>
        <fullName evidence="20">Uncharacterized protein</fullName>
    </submittedName>
</protein>
<evidence type="ECO:0000256" key="1">
    <source>
        <dbReference type="ARBA" id="ARBA00004236"/>
    </source>
</evidence>
<dbReference type="InterPro" id="IPR036950">
    <property type="entry name" value="PBP_transglycosylase"/>
</dbReference>
<dbReference type="InterPro" id="IPR050396">
    <property type="entry name" value="Glycosyltr_51/Transpeptidase"/>
</dbReference>
<keyword evidence="4" id="KW-1003">Cell membrane</keyword>
<dbReference type="SUPFAM" id="SSF56601">
    <property type="entry name" value="beta-lactamase/transpeptidase-like"/>
    <property type="match status" value="1"/>
</dbReference>
<keyword evidence="17" id="KW-0812">Transmembrane</keyword>
<gene>
    <name evidence="20" type="ORF">A2W54_01115</name>
</gene>
<keyword evidence="11" id="KW-0573">Peptidoglycan synthesis</keyword>
<dbReference type="GO" id="GO:0071555">
    <property type="term" value="P:cell wall organization"/>
    <property type="evidence" value="ECO:0007669"/>
    <property type="project" value="UniProtKB-KW"/>
</dbReference>
<sequence>MALLIKRRKKKNIFWNLFLWVLFAGIIFLAFVAVLAVAIKLPDIANFEENRVVQSTKIYDRTGTVLLYDIHGEEKRTVIPFEEIPRNIKNATIALEDNSFYSHYGFRPLSFARAVFTNILRGGFEQGGSTITQQVVKNTLLTKEKTIIRKFKEIIIALKLERKYSKDEILNLYLNQIPYGSGAYGIEAAAETFFNKHAKDLGMLEAIYLASLPNAPSYFSPYGKHVKELDSRAIFTLGRMRDLGYITKEEYDSVIKEKIKFAPARTQGIIAPHFVIEVRDELNKKFGEDVVEKEGFKVTTTLDVPLQQKTEEIVQKHAEEIEKGFNATNEAVVALDPKSGDILAMVGSRDYFNKDREGNFNITTALRQPGSALKPFIYAAAFKKSLTPETTLFDLPTEFNPSCNSDGLAPQEADQDKCYHPQNYDEKFRGPVSLRESLAQSLNVPSVKTLYLAGLNESLATARDFGITSLNDPDRYGLTLVLGGGEVSLLELTTAYGAFANDAVYNSYRYILKIENSSGKMLYQSESSPSEIIDKNIARAINDILSDNNARIPAFGEASALFFPGRKVAAKTGTTNDYRDAWVLGYTPDIVIGAWAGNNNNTPMEKKVAGFIVAPWWHEIMEYALTNRQMSGEFIPYEPFTQDNPYMRGEWRGGVEYILDKISGKLAIENTPKDFQEKKVIREIHSILYWINRQSPQFKNWEVPIRKWAEANGYYDEDKNIIPTEYDDIHSADNAPKINSIEIIPSKTSYGRTEKILVKPSIESKFYIQEVDYFLNGEFIDSVKKPPFEILINLNIQGDELEFELKIKIYDSIGNSGEKQIILNIN</sequence>
<evidence type="ECO:0000256" key="8">
    <source>
        <dbReference type="ARBA" id="ARBA00022679"/>
    </source>
</evidence>
<feature type="domain" description="Glycosyl transferase family 51" evidence="19">
    <location>
        <begin position="69"/>
        <end position="240"/>
    </location>
</feature>
<evidence type="ECO:0000313" key="21">
    <source>
        <dbReference type="Proteomes" id="UP000178425"/>
    </source>
</evidence>
<keyword evidence="10" id="KW-0133">Cell shape</keyword>
<evidence type="ECO:0000313" key="20">
    <source>
        <dbReference type="EMBL" id="OGF79133.1"/>
    </source>
</evidence>
<evidence type="ECO:0000256" key="7">
    <source>
        <dbReference type="ARBA" id="ARBA00022676"/>
    </source>
</evidence>
<dbReference type="EMBL" id="MFHI01000010">
    <property type="protein sequence ID" value="OGF79133.1"/>
    <property type="molecule type" value="Genomic_DNA"/>
</dbReference>
<evidence type="ECO:0000256" key="15">
    <source>
        <dbReference type="ARBA" id="ARBA00034000"/>
    </source>
</evidence>
<comment type="similarity">
    <text evidence="3">In the N-terminal section; belongs to the glycosyltransferase 51 family.</text>
</comment>
<evidence type="ECO:0000259" key="19">
    <source>
        <dbReference type="Pfam" id="PF00912"/>
    </source>
</evidence>
<dbReference type="SUPFAM" id="SSF53955">
    <property type="entry name" value="Lysozyme-like"/>
    <property type="match status" value="1"/>
</dbReference>
<comment type="similarity">
    <text evidence="2">In the C-terminal section; belongs to the transpeptidase family.</text>
</comment>
<dbReference type="FunFam" id="1.10.3810.10:FF:000001">
    <property type="entry name" value="Penicillin-binding protein 1A"/>
    <property type="match status" value="1"/>
</dbReference>
<keyword evidence="13" id="KW-0511">Multifunctional enzyme</keyword>
<keyword evidence="6" id="KW-0645">Protease</keyword>
<dbReference type="GO" id="GO:0008360">
    <property type="term" value="P:regulation of cell shape"/>
    <property type="evidence" value="ECO:0007669"/>
    <property type="project" value="UniProtKB-KW"/>
</dbReference>
<feature type="transmembrane region" description="Helical" evidence="17">
    <location>
        <begin position="12"/>
        <end position="39"/>
    </location>
</feature>
<keyword evidence="17" id="KW-1133">Transmembrane helix</keyword>
<evidence type="ECO:0000256" key="2">
    <source>
        <dbReference type="ARBA" id="ARBA00007090"/>
    </source>
</evidence>
<evidence type="ECO:0000256" key="14">
    <source>
        <dbReference type="ARBA" id="ARBA00023316"/>
    </source>
</evidence>
<dbReference type="InterPro" id="IPR023346">
    <property type="entry name" value="Lysozyme-like_dom_sf"/>
</dbReference>
<dbReference type="GO" id="GO:0005886">
    <property type="term" value="C:plasma membrane"/>
    <property type="evidence" value="ECO:0007669"/>
    <property type="project" value="UniProtKB-SubCell"/>
</dbReference>
<comment type="catalytic activity">
    <reaction evidence="16">
        <text>[GlcNAc-(1-&gt;4)-Mur2Ac(oyl-L-Ala-gamma-D-Glu-L-Lys-D-Ala-D-Ala)](n)-di-trans,octa-cis-undecaprenyl diphosphate + beta-D-GlcNAc-(1-&gt;4)-Mur2Ac(oyl-L-Ala-gamma-D-Glu-L-Lys-D-Ala-D-Ala)-di-trans,octa-cis-undecaprenyl diphosphate = [GlcNAc-(1-&gt;4)-Mur2Ac(oyl-L-Ala-gamma-D-Glu-L-Lys-D-Ala-D-Ala)](n+1)-di-trans,octa-cis-undecaprenyl diphosphate + di-trans,octa-cis-undecaprenyl diphosphate + H(+)</text>
        <dbReference type="Rhea" id="RHEA:23708"/>
        <dbReference type="Rhea" id="RHEA-COMP:9602"/>
        <dbReference type="Rhea" id="RHEA-COMP:9603"/>
        <dbReference type="ChEBI" id="CHEBI:15378"/>
        <dbReference type="ChEBI" id="CHEBI:58405"/>
        <dbReference type="ChEBI" id="CHEBI:60033"/>
        <dbReference type="ChEBI" id="CHEBI:78435"/>
        <dbReference type="EC" id="2.4.99.28"/>
    </reaction>
</comment>
<organism evidence="20 21">
    <name type="scientific">Candidatus Giovannonibacteria bacterium RIFCSPHIGHO2_02_43_13</name>
    <dbReference type="NCBI Taxonomy" id="1798330"/>
    <lineage>
        <taxon>Bacteria</taxon>
        <taxon>Candidatus Giovannoniibacteriota</taxon>
    </lineage>
</organism>
<dbReference type="InterPro" id="IPR012338">
    <property type="entry name" value="Beta-lactam/transpept-like"/>
</dbReference>
<evidence type="ECO:0000256" key="13">
    <source>
        <dbReference type="ARBA" id="ARBA00023268"/>
    </source>
</evidence>
<dbReference type="GO" id="GO:0008955">
    <property type="term" value="F:peptidoglycan glycosyltransferase activity"/>
    <property type="evidence" value="ECO:0007669"/>
    <property type="project" value="UniProtKB-EC"/>
</dbReference>
<keyword evidence="8" id="KW-0808">Transferase</keyword>
<evidence type="ECO:0000256" key="5">
    <source>
        <dbReference type="ARBA" id="ARBA00022645"/>
    </source>
</evidence>